<dbReference type="GO" id="GO:0008017">
    <property type="term" value="F:microtubule binding"/>
    <property type="evidence" value="ECO:0007669"/>
    <property type="project" value="TreeGrafter"/>
</dbReference>
<dbReference type="EMBL" id="LR862139">
    <property type="protein sequence ID" value="CAD1819485.1"/>
    <property type="molecule type" value="Genomic_DNA"/>
</dbReference>
<dbReference type="Pfam" id="PF04484">
    <property type="entry name" value="QWRF"/>
    <property type="match status" value="1"/>
</dbReference>
<feature type="compositionally biased region" description="Polar residues" evidence="2">
    <location>
        <begin position="95"/>
        <end position="109"/>
    </location>
</feature>
<evidence type="ECO:0000256" key="2">
    <source>
        <dbReference type="SAM" id="MobiDB-lite"/>
    </source>
</evidence>
<reference evidence="3" key="1">
    <citation type="submission" date="2020-07" db="EMBL/GenBank/DDBJ databases">
        <authorList>
            <person name="Lin J."/>
        </authorList>
    </citation>
    <scope>NUCLEOTIDE SEQUENCE</scope>
</reference>
<organism evidence="3">
    <name type="scientific">Ananas comosus var. bracteatus</name>
    <name type="common">red pineapple</name>
    <dbReference type="NCBI Taxonomy" id="296719"/>
    <lineage>
        <taxon>Eukaryota</taxon>
        <taxon>Viridiplantae</taxon>
        <taxon>Streptophyta</taxon>
        <taxon>Embryophyta</taxon>
        <taxon>Tracheophyta</taxon>
        <taxon>Spermatophyta</taxon>
        <taxon>Magnoliopsida</taxon>
        <taxon>Liliopsida</taxon>
        <taxon>Poales</taxon>
        <taxon>Bromeliaceae</taxon>
        <taxon>Bromelioideae</taxon>
        <taxon>Ananas</taxon>
    </lineage>
</organism>
<sequence length="365" mass="39233">MAAIHLLRRSIAAEDGFRRASFDAAELSVSSDTESASSGSNSGSLEAPVPPGRGTPGGTTVPARFLQQTPLPVPSRISRAAPSPKTVPAKKSLLNGFSCSSPSPASLTKNVPPPLKRTASPSRARNGSAAERISNGGQCPKSSSVIGFGVEARRRKSGDIKVEEAHLLRVLYNRLLQWWCVNARAGAAFLAQKAAAEKDLYDAWCATSNIRDSVMRRKLGFQLLTQKSKLFFILKGQMAYLEEWSLVDIDHLSSLSGAIEALKTSTLRIPVTDGAKAEIQEVKNAVGSAVDVMQTIGSSTCSLLWKVVAETSSLVSELSKIAAEERALMEQSRELLSAAAAMHVKHYSLLGQLIQLTRRESQRHL</sequence>
<dbReference type="InterPro" id="IPR007573">
    <property type="entry name" value="QWRF"/>
</dbReference>
<proteinExistence type="inferred from homology"/>
<evidence type="ECO:0000256" key="1">
    <source>
        <dbReference type="ARBA" id="ARBA00010016"/>
    </source>
</evidence>
<name>A0A6V7NLL6_ANACO</name>
<protein>
    <recommendedName>
        <fullName evidence="4">QWRF motif-containing protein 2-like</fullName>
    </recommendedName>
</protein>
<feature type="compositionally biased region" description="Low complexity" evidence="2">
    <location>
        <begin position="28"/>
        <end position="44"/>
    </location>
</feature>
<feature type="region of interest" description="Disordered" evidence="2">
    <location>
        <begin position="24"/>
        <end position="142"/>
    </location>
</feature>
<dbReference type="AlphaFoldDB" id="A0A6V7NLL6"/>
<dbReference type="GO" id="GO:0005880">
    <property type="term" value="C:nuclear microtubule"/>
    <property type="evidence" value="ECO:0007669"/>
    <property type="project" value="TreeGrafter"/>
</dbReference>
<dbReference type="PANTHER" id="PTHR31807">
    <property type="entry name" value="AUGMIN FAMILY MEMBER"/>
    <property type="match status" value="1"/>
</dbReference>
<dbReference type="GO" id="GO:0051225">
    <property type="term" value="P:spindle assembly"/>
    <property type="evidence" value="ECO:0007669"/>
    <property type="project" value="TreeGrafter"/>
</dbReference>
<dbReference type="GO" id="GO:0005737">
    <property type="term" value="C:cytoplasm"/>
    <property type="evidence" value="ECO:0007669"/>
    <property type="project" value="TreeGrafter"/>
</dbReference>
<dbReference type="PANTHER" id="PTHR31807:SF2">
    <property type="entry name" value="PROTEIN SNOWY COTYLEDON 3"/>
    <property type="match status" value="1"/>
</dbReference>
<accession>A0A6V7NLL6</accession>
<evidence type="ECO:0000313" key="3">
    <source>
        <dbReference type="EMBL" id="CAD1819485.1"/>
    </source>
</evidence>
<comment type="similarity">
    <text evidence="1">Belongs to the QWRF family.</text>
</comment>
<gene>
    <name evidence="3" type="ORF">CB5_LOCUS2696</name>
</gene>
<evidence type="ECO:0008006" key="4">
    <source>
        <dbReference type="Google" id="ProtNLM"/>
    </source>
</evidence>